<dbReference type="NCBIfam" id="TIGR00439">
    <property type="entry name" value="FtsX_Gneg"/>
    <property type="match status" value="1"/>
</dbReference>
<evidence type="ECO:0000256" key="8">
    <source>
        <dbReference type="ARBA" id="ARBA00022692"/>
    </source>
</evidence>
<comment type="subcellular location">
    <subcellularLocation>
        <location evidence="1">Cell inner membrane</location>
        <topology evidence="1">Multi-pass membrane protein</topology>
    </subcellularLocation>
</comment>
<dbReference type="Gene3D" id="3.30.70.3040">
    <property type="match status" value="1"/>
</dbReference>
<dbReference type="PANTHER" id="PTHR47755:SF1">
    <property type="entry name" value="CELL DIVISION PROTEIN FTSX"/>
    <property type="match status" value="1"/>
</dbReference>
<sequence>MSATKRRNRNPDQPRARRNTRAEQTESFANRVKLHRRIARGSASRLLETPASSLVTLFVVAVALLLPALLFGLNSNLASLLAGFQDSAQVTLYLQDGVSEVDGQEVSESLLTRIDIEDAYYVSPSQALEEFSAASGLEDLLQEMATNPLPGAIVLTPADVSPAAVDELARQLQELPQVDVVQVDSLWLQRLAAISNLVSAIGSVLAVIVILGLFFVVGNTIKLAIENRKAEIRVIKLVGGSDMYAARPFLYTGLLYGLGGGILATLLQGLVLTTFNSNLEVLMQLYESDFQLRGFGFRSALLIVVAGAAIGWAAALMASLRHIRAINP</sequence>
<dbReference type="InterPro" id="IPR040690">
    <property type="entry name" value="FtsX_ECD"/>
</dbReference>
<dbReference type="Proteomes" id="UP000218767">
    <property type="component" value="Unassembled WGS sequence"/>
</dbReference>
<evidence type="ECO:0000256" key="6">
    <source>
        <dbReference type="ARBA" id="ARBA00022519"/>
    </source>
</evidence>
<dbReference type="AlphaFoldDB" id="A0A2A4X226"/>
<feature type="transmembrane region" description="Helical" evidence="14">
    <location>
        <begin position="54"/>
        <end position="73"/>
    </location>
</feature>
<keyword evidence="11 12" id="KW-0131">Cell cycle</keyword>
<keyword evidence="6 12" id="KW-0997">Cell inner membrane</keyword>
<evidence type="ECO:0000256" key="2">
    <source>
        <dbReference type="ARBA" id="ARBA00007379"/>
    </source>
</evidence>
<feature type="domain" description="FtsX extracellular" evidence="16">
    <location>
        <begin position="89"/>
        <end position="181"/>
    </location>
</feature>
<dbReference type="Pfam" id="PF02687">
    <property type="entry name" value="FtsX"/>
    <property type="match status" value="1"/>
</dbReference>
<evidence type="ECO:0000256" key="5">
    <source>
        <dbReference type="ARBA" id="ARBA00022475"/>
    </source>
</evidence>
<evidence type="ECO:0000256" key="12">
    <source>
        <dbReference type="PIRNR" id="PIRNR003097"/>
    </source>
</evidence>
<feature type="transmembrane region" description="Helical" evidence="14">
    <location>
        <begin position="295"/>
        <end position="318"/>
    </location>
</feature>
<feature type="transmembrane region" description="Helical" evidence="14">
    <location>
        <begin position="197"/>
        <end position="218"/>
    </location>
</feature>
<dbReference type="InterPro" id="IPR047590">
    <property type="entry name" value="FtsX_proteobact-type"/>
</dbReference>
<dbReference type="InterPro" id="IPR004513">
    <property type="entry name" value="FtsX"/>
</dbReference>
<evidence type="ECO:0000256" key="4">
    <source>
        <dbReference type="ARBA" id="ARBA00021907"/>
    </source>
</evidence>
<dbReference type="Pfam" id="PF18075">
    <property type="entry name" value="FtsX_ECD"/>
    <property type="match status" value="1"/>
</dbReference>
<evidence type="ECO:0000256" key="3">
    <source>
        <dbReference type="ARBA" id="ARBA00011160"/>
    </source>
</evidence>
<evidence type="ECO:0000259" key="15">
    <source>
        <dbReference type="Pfam" id="PF02687"/>
    </source>
</evidence>
<keyword evidence="10 12" id="KW-0472">Membrane</keyword>
<evidence type="ECO:0000256" key="13">
    <source>
        <dbReference type="SAM" id="MobiDB-lite"/>
    </source>
</evidence>
<comment type="subunit">
    <text evidence="3">Forms a membrane-associated complex with FtsE.</text>
</comment>
<accession>A0A2A4X226</accession>
<name>A0A2A4X226_9GAMM</name>
<feature type="compositionally biased region" description="Basic and acidic residues" evidence="13">
    <location>
        <begin position="9"/>
        <end position="24"/>
    </location>
</feature>
<dbReference type="PIRSF" id="PIRSF003097">
    <property type="entry name" value="FtsX"/>
    <property type="match status" value="1"/>
</dbReference>
<evidence type="ECO:0000313" key="18">
    <source>
        <dbReference type="Proteomes" id="UP000218767"/>
    </source>
</evidence>
<evidence type="ECO:0000256" key="10">
    <source>
        <dbReference type="ARBA" id="ARBA00023136"/>
    </source>
</evidence>
<protein>
    <recommendedName>
        <fullName evidence="4 12">Cell division protein FtsX</fullName>
    </recommendedName>
</protein>
<comment type="similarity">
    <text evidence="2 12">Belongs to the ABC-4 integral membrane protein family. FtsX subfamily.</text>
</comment>
<keyword evidence="5 12" id="KW-1003">Cell membrane</keyword>
<keyword evidence="8 14" id="KW-0812">Transmembrane</keyword>
<dbReference type="GO" id="GO:0051301">
    <property type="term" value="P:cell division"/>
    <property type="evidence" value="ECO:0007669"/>
    <property type="project" value="UniProtKB-KW"/>
</dbReference>
<comment type="caution">
    <text evidence="17">The sequence shown here is derived from an EMBL/GenBank/DDBJ whole genome shotgun (WGS) entry which is preliminary data.</text>
</comment>
<dbReference type="GO" id="GO:0005886">
    <property type="term" value="C:plasma membrane"/>
    <property type="evidence" value="ECO:0007669"/>
    <property type="project" value="UniProtKB-SubCell"/>
</dbReference>
<dbReference type="GO" id="GO:0032153">
    <property type="term" value="C:cell division site"/>
    <property type="evidence" value="ECO:0007669"/>
    <property type="project" value="TreeGrafter"/>
</dbReference>
<keyword evidence="9 14" id="KW-1133">Transmembrane helix</keyword>
<evidence type="ECO:0000259" key="16">
    <source>
        <dbReference type="Pfam" id="PF18075"/>
    </source>
</evidence>
<reference evidence="18" key="1">
    <citation type="submission" date="2017-08" db="EMBL/GenBank/DDBJ databases">
        <title>A dynamic microbial community with high functional redundancy inhabits the cold, oxic subseafloor aquifer.</title>
        <authorList>
            <person name="Tully B.J."/>
            <person name="Wheat C.G."/>
            <person name="Glazer B.T."/>
            <person name="Huber J.A."/>
        </authorList>
    </citation>
    <scope>NUCLEOTIDE SEQUENCE [LARGE SCALE GENOMIC DNA]</scope>
</reference>
<feature type="transmembrane region" description="Helical" evidence="14">
    <location>
        <begin position="253"/>
        <end position="275"/>
    </location>
</feature>
<evidence type="ECO:0000256" key="9">
    <source>
        <dbReference type="ARBA" id="ARBA00022989"/>
    </source>
</evidence>
<feature type="domain" description="ABC3 transporter permease C-terminal" evidence="15">
    <location>
        <begin position="204"/>
        <end position="321"/>
    </location>
</feature>
<evidence type="ECO:0000256" key="7">
    <source>
        <dbReference type="ARBA" id="ARBA00022618"/>
    </source>
</evidence>
<evidence type="ECO:0000313" key="17">
    <source>
        <dbReference type="EMBL" id="PCI76574.1"/>
    </source>
</evidence>
<gene>
    <name evidence="17" type="ORF">COB20_10225</name>
</gene>
<evidence type="ECO:0000256" key="11">
    <source>
        <dbReference type="ARBA" id="ARBA00023306"/>
    </source>
</evidence>
<dbReference type="PANTHER" id="PTHR47755">
    <property type="entry name" value="CELL DIVISION PROTEIN FTSX"/>
    <property type="match status" value="1"/>
</dbReference>
<keyword evidence="7 12" id="KW-0132">Cell division</keyword>
<evidence type="ECO:0000256" key="14">
    <source>
        <dbReference type="SAM" id="Phobius"/>
    </source>
</evidence>
<dbReference type="EMBL" id="NVUL01000055">
    <property type="protein sequence ID" value="PCI76574.1"/>
    <property type="molecule type" value="Genomic_DNA"/>
</dbReference>
<comment type="function">
    <text evidence="12">Part of the ABC transporter FtsEX involved in cellular division.</text>
</comment>
<organism evidence="17 18">
    <name type="scientific">SAR86 cluster bacterium</name>
    <dbReference type="NCBI Taxonomy" id="2030880"/>
    <lineage>
        <taxon>Bacteria</taxon>
        <taxon>Pseudomonadati</taxon>
        <taxon>Pseudomonadota</taxon>
        <taxon>Gammaproteobacteria</taxon>
        <taxon>SAR86 cluster</taxon>
    </lineage>
</organism>
<feature type="region of interest" description="Disordered" evidence="13">
    <location>
        <begin position="1"/>
        <end position="26"/>
    </location>
</feature>
<proteinExistence type="inferred from homology"/>
<dbReference type="InterPro" id="IPR003838">
    <property type="entry name" value="ABC3_permease_C"/>
</dbReference>
<evidence type="ECO:0000256" key="1">
    <source>
        <dbReference type="ARBA" id="ARBA00004429"/>
    </source>
</evidence>